<reference evidence="2" key="2">
    <citation type="submission" date="2017-06" db="EMBL/GenBank/DDBJ databases">
        <title>WGS assembly of Brachypodium distachyon.</title>
        <authorList>
            <consortium name="The International Brachypodium Initiative"/>
            <person name="Lucas S."/>
            <person name="Harmon-Smith M."/>
            <person name="Lail K."/>
            <person name="Tice H."/>
            <person name="Grimwood J."/>
            <person name="Bruce D."/>
            <person name="Barry K."/>
            <person name="Shu S."/>
            <person name="Lindquist E."/>
            <person name="Wang M."/>
            <person name="Pitluck S."/>
            <person name="Vogel J.P."/>
            <person name="Garvin D.F."/>
            <person name="Mockler T.C."/>
            <person name="Schmutz J."/>
            <person name="Rokhsar D."/>
            <person name="Bevan M.W."/>
        </authorList>
    </citation>
    <scope>NUCLEOTIDE SEQUENCE</scope>
    <source>
        <strain evidence="2">Bd21</strain>
    </source>
</reference>
<organism evidence="2">
    <name type="scientific">Brachypodium distachyon</name>
    <name type="common">Purple false brome</name>
    <name type="synonym">Trachynia distachya</name>
    <dbReference type="NCBI Taxonomy" id="15368"/>
    <lineage>
        <taxon>Eukaryota</taxon>
        <taxon>Viridiplantae</taxon>
        <taxon>Streptophyta</taxon>
        <taxon>Embryophyta</taxon>
        <taxon>Tracheophyta</taxon>
        <taxon>Spermatophyta</taxon>
        <taxon>Magnoliopsida</taxon>
        <taxon>Liliopsida</taxon>
        <taxon>Poales</taxon>
        <taxon>Poaceae</taxon>
        <taxon>BOP clade</taxon>
        <taxon>Pooideae</taxon>
        <taxon>Stipodae</taxon>
        <taxon>Brachypodieae</taxon>
        <taxon>Brachypodium</taxon>
    </lineage>
</organism>
<name>A0A2K2CRQ8_BRADI</name>
<feature type="compositionally biased region" description="Polar residues" evidence="1">
    <location>
        <begin position="48"/>
        <end position="58"/>
    </location>
</feature>
<evidence type="ECO:0000313" key="3">
    <source>
        <dbReference type="EnsemblPlants" id="PNT64721"/>
    </source>
</evidence>
<dbReference type="InParanoid" id="A0A2K2CRQ8"/>
<dbReference type="Gramene" id="PNT64721">
    <property type="protein sequence ID" value="PNT64721"/>
    <property type="gene ID" value="BRADI_4g32085v3"/>
</dbReference>
<protein>
    <submittedName>
        <fullName evidence="2 3">Uncharacterized protein</fullName>
    </submittedName>
</protein>
<dbReference type="EnsemblPlants" id="PNT64721">
    <property type="protein sequence ID" value="PNT64721"/>
    <property type="gene ID" value="BRADI_4g32085v3"/>
</dbReference>
<accession>A0A2K2CRQ8</accession>
<gene>
    <name evidence="2" type="ORF">BRADI_4g32085v3</name>
</gene>
<dbReference type="EMBL" id="CM000883">
    <property type="protein sequence ID" value="PNT64721.1"/>
    <property type="molecule type" value="Genomic_DNA"/>
</dbReference>
<dbReference type="AlphaFoldDB" id="A0A2K2CRQ8"/>
<reference evidence="2 3" key="1">
    <citation type="journal article" date="2010" name="Nature">
        <title>Genome sequencing and analysis of the model grass Brachypodium distachyon.</title>
        <authorList>
            <consortium name="International Brachypodium Initiative"/>
        </authorList>
    </citation>
    <scope>NUCLEOTIDE SEQUENCE [LARGE SCALE GENOMIC DNA]</scope>
    <source>
        <strain evidence="2 3">Bd21</strain>
    </source>
</reference>
<proteinExistence type="predicted"/>
<evidence type="ECO:0000256" key="1">
    <source>
        <dbReference type="SAM" id="MobiDB-lite"/>
    </source>
</evidence>
<reference evidence="3" key="3">
    <citation type="submission" date="2018-08" db="UniProtKB">
        <authorList>
            <consortium name="EnsemblPlants"/>
        </authorList>
    </citation>
    <scope>IDENTIFICATION</scope>
    <source>
        <strain evidence="3">cv. Bd21</strain>
    </source>
</reference>
<feature type="region of interest" description="Disordered" evidence="1">
    <location>
        <begin position="39"/>
        <end position="62"/>
    </location>
</feature>
<keyword evidence="4" id="KW-1185">Reference proteome</keyword>
<dbReference type="Proteomes" id="UP000008810">
    <property type="component" value="Chromosome 4"/>
</dbReference>
<sequence>MHNPDNPSMERIPSISEYAGAASMEIMSCLRTVVPILPRGTKERGTTKGRSSDASASSHVPALKKKGPCAWLIPWQLSIIIIGHC</sequence>
<evidence type="ECO:0000313" key="2">
    <source>
        <dbReference type="EMBL" id="PNT64721.1"/>
    </source>
</evidence>
<evidence type="ECO:0000313" key="4">
    <source>
        <dbReference type="Proteomes" id="UP000008810"/>
    </source>
</evidence>